<name>A0A7G2CCD4_9TRYP</name>
<gene>
    <name evidence="2" type="ORF">ADEAN_000384500</name>
</gene>
<evidence type="ECO:0000259" key="1">
    <source>
        <dbReference type="Pfam" id="PF10469"/>
    </source>
</evidence>
<dbReference type="EMBL" id="LR877150">
    <property type="protein sequence ID" value="CAD2216383.1"/>
    <property type="molecule type" value="Genomic_DNA"/>
</dbReference>
<reference evidence="2 3" key="1">
    <citation type="submission" date="2020-08" db="EMBL/GenBank/DDBJ databases">
        <authorList>
            <person name="Newling K."/>
            <person name="Davey J."/>
            <person name="Forrester S."/>
        </authorList>
    </citation>
    <scope>NUCLEOTIDE SEQUENCE [LARGE SCALE GENOMIC DNA]</scope>
    <source>
        <strain evidence="3">Crithidia deanei Carvalho (ATCC PRA-265)</strain>
    </source>
</reference>
<protein>
    <submittedName>
        <fullName evidence="2">AKAP7 2'5' RNA ligase-like domain/2'-5' RNA ligase superfamily, putative</fullName>
    </submittedName>
</protein>
<keyword evidence="3" id="KW-1185">Reference proteome</keyword>
<keyword evidence="2" id="KW-0436">Ligase</keyword>
<dbReference type="SUPFAM" id="SSF55144">
    <property type="entry name" value="LigT-like"/>
    <property type="match status" value="1"/>
</dbReference>
<dbReference type="PANTHER" id="PTHR15934:SF2">
    <property type="entry name" value="A-KINASE ANCHOR PROTEIN 7-LIKE PHOSPHOESTERASE DOMAIN-CONTAINING PROTEIN"/>
    <property type="match status" value="1"/>
</dbReference>
<dbReference type="GO" id="GO:0016874">
    <property type="term" value="F:ligase activity"/>
    <property type="evidence" value="ECO:0007669"/>
    <property type="project" value="UniProtKB-KW"/>
</dbReference>
<sequence length="270" mass="31101">MLRHSRQWLQRGAKGLYFPINHRNIDMRVDPTANEEVDIQSRYRRHLRTDFITGETRQTEVPEWSRRTPPTHFISLPLPVKNVLTSRVQQMREAMIFTNKNVESVLIPTAKLHVTLAVLTVPSGAETEKVPLIADIIKDASEKICKEPLKLRFRGLGTFSNGRVLFARCVAEEHFTTLDQLVRRVRRDIGQQLNVDVKGNPHDSYIPHITVAKIRPSQKEAFGSRLPLSMWADFQHQDFGDVTFDEIQLCNMKGKGKNDYYKVESSVKIQ</sequence>
<dbReference type="GO" id="GO:0005829">
    <property type="term" value="C:cytosol"/>
    <property type="evidence" value="ECO:0007669"/>
    <property type="project" value="TreeGrafter"/>
</dbReference>
<dbReference type="VEuPathDB" id="TriTrypDB:ADEAN_000384500"/>
<dbReference type="Gene3D" id="3.90.1140.10">
    <property type="entry name" value="Cyclic phosphodiesterase"/>
    <property type="match status" value="1"/>
</dbReference>
<proteinExistence type="predicted"/>
<dbReference type="InterPro" id="IPR052641">
    <property type="entry name" value="AKAP7_isoform_gamma"/>
</dbReference>
<evidence type="ECO:0000313" key="3">
    <source>
        <dbReference type="Proteomes" id="UP000515908"/>
    </source>
</evidence>
<dbReference type="Pfam" id="PF10469">
    <property type="entry name" value="AKAP7_NLS"/>
    <property type="match status" value="1"/>
</dbReference>
<dbReference type="GO" id="GO:0010738">
    <property type="term" value="P:regulation of protein kinase A signaling"/>
    <property type="evidence" value="ECO:0007669"/>
    <property type="project" value="TreeGrafter"/>
</dbReference>
<dbReference type="FunFam" id="3.90.1140.10:FF:000011">
    <property type="entry name" value="AKAP7 2'5' RNA ligase-like domain containing protein"/>
    <property type="match status" value="1"/>
</dbReference>
<dbReference type="GO" id="GO:0034237">
    <property type="term" value="F:protein kinase A regulatory subunit binding"/>
    <property type="evidence" value="ECO:0007669"/>
    <property type="project" value="TreeGrafter"/>
</dbReference>
<feature type="domain" description="A-kinase anchor protein 7-like phosphoesterase" evidence="1">
    <location>
        <begin position="70"/>
        <end position="269"/>
    </location>
</feature>
<accession>A0A7G2CCD4</accession>
<dbReference type="OrthoDB" id="277832at2759"/>
<dbReference type="AlphaFoldDB" id="A0A7G2CCD4"/>
<dbReference type="InterPro" id="IPR019510">
    <property type="entry name" value="AKAP7-like_phosphoesterase"/>
</dbReference>
<dbReference type="Proteomes" id="UP000515908">
    <property type="component" value="Chromosome 06"/>
</dbReference>
<organism evidence="2 3">
    <name type="scientific">Angomonas deanei</name>
    <dbReference type="NCBI Taxonomy" id="59799"/>
    <lineage>
        <taxon>Eukaryota</taxon>
        <taxon>Discoba</taxon>
        <taxon>Euglenozoa</taxon>
        <taxon>Kinetoplastea</taxon>
        <taxon>Metakinetoplastina</taxon>
        <taxon>Trypanosomatida</taxon>
        <taxon>Trypanosomatidae</taxon>
        <taxon>Strigomonadinae</taxon>
        <taxon>Angomonas</taxon>
    </lineage>
</organism>
<dbReference type="InterPro" id="IPR009097">
    <property type="entry name" value="Cyclic_Pdiesterase"/>
</dbReference>
<evidence type="ECO:0000313" key="2">
    <source>
        <dbReference type="EMBL" id="CAD2216383.1"/>
    </source>
</evidence>
<dbReference type="PANTHER" id="PTHR15934">
    <property type="entry name" value="RNA 2',3'-CYCLIC PHOSPHODIESTERASE"/>
    <property type="match status" value="1"/>
</dbReference>